<comment type="subcellular location">
    <subcellularLocation>
        <location evidence="1">Nucleus</location>
        <location evidence="1">Nuclear pore complex</location>
    </subcellularLocation>
</comment>
<keyword evidence="5" id="KW-0653">Protein transport</keyword>
<dbReference type="GO" id="GO:0005543">
    <property type="term" value="F:phospholipid binding"/>
    <property type="evidence" value="ECO:0007669"/>
    <property type="project" value="TreeGrafter"/>
</dbReference>
<evidence type="ECO:0000256" key="2">
    <source>
        <dbReference type="ARBA" id="ARBA00005911"/>
    </source>
</evidence>
<dbReference type="InterPro" id="IPR026010">
    <property type="entry name" value="NSP1/NUP62"/>
</dbReference>
<evidence type="ECO:0000256" key="1">
    <source>
        <dbReference type="ARBA" id="ARBA00004567"/>
    </source>
</evidence>
<evidence type="ECO:0000256" key="4">
    <source>
        <dbReference type="ARBA" id="ARBA00022816"/>
    </source>
</evidence>
<keyword evidence="9" id="KW-0175">Coiled coil</keyword>
<keyword evidence="6" id="KW-0811">Translocation</keyword>
<evidence type="ECO:0000256" key="7">
    <source>
        <dbReference type="ARBA" id="ARBA00023132"/>
    </source>
</evidence>
<dbReference type="InterPro" id="IPR007758">
    <property type="entry name" value="Nucleoporin_NSP1_C"/>
</dbReference>
<dbReference type="Pfam" id="PF05064">
    <property type="entry name" value="Nsp1_C"/>
    <property type="match status" value="1"/>
</dbReference>
<dbReference type="WBParaSite" id="sdigi.contig225.g6343.t1">
    <property type="protein sequence ID" value="sdigi.contig225.g6343.t1"/>
    <property type="gene ID" value="sdigi.contig225.g6343"/>
</dbReference>
<evidence type="ECO:0000256" key="8">
    <source>
        <dbReference type="ARBA" id="ARBA00023242"/>
    </source>
</evidence>
<accession>A0A915PS91</accession>
<dbReference type="GO" id="GO:0051028">
    <property type="term" value="P:mRNA transport"/>
    <property type="evidence" value="ECO:0007669"/>
    <property type="project" value="UniProtKB-KW"/>
</dbReference>
<keyword evidence="3" id="KW-0813">Transport</keyword>
<dbReference type="GO" id="GO:0044613">
    <property type="term" value="C:nuclear pore central transport channel"/>
    <property type="evidence" value="ECO:0007669"/>
    <property type="project" value="TreeGrafter"/>
</dbReference>
<dbReference type="GO" id="GO:0017056">
    <property type="term" value="F:structural constituent of nuclear pore"/>
    <property type="evidence" value="ECO:0007669"/>
    <property type="project" value="InterPro"/>
</dbReference>
<keyword evidence="7" id="KW-0906">Nuclear pore complex</keyword>
<keyword evidence="8" id="KW-0539">Nucleus</keyword>
<dbReference type="GO" id="GO:0006606">
    <property type="term" value="P:protein import into nucleus"/>
    <property type="evidence" value="ECO:0007669"/>
    <property type="project" value="TreeGrafter"/>
</dbReference>
<protein>
    <submittedName>
        <fullName evidence="12">Nucleoporin NSP1-like C-terminal domain-containing protein</fullName>
    </submittedName>
</protein>
<organism evidence="11 12">
    <name type="scientific">Setaria digitata</name>
    <dbReference type="NCBI Taxonomy" id="48799"/>
    <lineage>
        <taxon>Eukaryota</taxon>
        <taxon>Metazoa</taxon>
        <taxon>Ecdysozoa</taxon>
        <taxon>Nematoda</taxon>
        <taxon>Chromadorea</taxon>
        <taxon>Rhabditida</taxon>
        <taxon>Spirurina</taxon>
        <taxon>Spiruromorpha</taxon>
        <taxon>Filarioidea</taxon>
        <taxon>Setariidae</taxon>
        <taxon>Setaria</taxon>
    </lineage>
</organism>
<feature type="coiled-coil region" evidence="9">
    <location>
        <begin position="667"/>
        <end position="701"/>
    </location>
</feature>
<sequence>MFGGSKGTGTGFTFGSLPTTTTDAAGSTQATTKPLFSFGNTTTMSTTTANAQSSGFSFGTTSKPLFSGATLSVASSANAASGFSFGPTTSAGTGSIFGSAFSPSITSTSATGFTFGSKPVGVSGNLFGTSTTTSSSATTTTTSATQANTTASLFSSSAGFGAKPNSLFGNFITSSSTTTASTNTTNAQLGCGSLLFGTTPTTGFGSSVTATTATISSAAPFCFGSAISSNQPTASLCGFGTLQPIANSATSAISSETTNIPGQKPASGLFAQVATTAASTIATLFGIPTTAKSTFGFSTAIGTTTPTTTPTTIITTVAAPSPCFDSSTTVPMAETAAPTLFGSPKPLLAAATTTSIAFGTNTSVATPSFVGLFGTKTTTVVTSVPMVTVTSISGLNVNLSKYGSEQLEFGSSSRFMLYNIFAFTGWRFLQHNSTIPTLTSSSAITTTTTAITTTTTALSFGATVPSSESAANVAALTSAPSASFCFGSPAPVTTTALSLTQPVASVTSTVAPVPSFGITPTATASVSTGMPTGFAFGQLSVTTASTTISTAALPVMASFLSSTTSSAGLAATVTVTSADSTLSSLLYPSKTSAAALPATASISAVTTVTVSSALASAVPAATAITPDKSITFSQLEQLVNRLTLDVEAQQRVFMSQVLELNAYDRVLRENQQKVLDVSEEIKQLEEEKDRFLHTVDFISQQQTELEALVVDLEKALGLSDWTEMAPIGLPDPGVATHADMQRQALLQLQLQIDAQLKQADDDINDIIEQVKELQRTTVGTDDQAETADQIAQILRRQLDALQWIDEQSC</sequence>
<evidence type="ECO:0000313" key="11">
    <source>
        <dbReference type="Proteomes" id="UP000887581"/>
    </source>
</evidence>
<reference evidence="12" key="1">
    <citation type="submission" date="2022-11" db="UniProtKB">
        <authorList>
            <consortium name="WormBaseParasite"/>
        </authorList>
    </citation>
    <scope>IDENTIFICATION</scope>
</reference>
<comment type="similarity">
    <text evidence="2">Belongs to the nucleoporin NSP1/NUP62 family.</text>
</comment>
<dbReference type="PANTHER" id="PTHR12084">
    <property type="entry name" value="NUCLEAR PORE GLYCOPROTEIN P62-RELATED"/>
    <property type="match status" value="1"/>
</dbReference>
<evidence type="ECO:0000256" key="6">
    <source>
        <dbReference type="ARBA" id="ARBA00023010"/>
    </source>
</evidence>
<keyword evidence="4" id="KW-0509">mRNA transport</keyword>
<dbReference type="GO" id="GO:0006405">
    <property type="term" value="P:RNA export from nucleus"/>
    <property type="evidence" value="ECO:0007669"/>
    <property type="project" value="TreeGrafter"/>
</dbReference>
<dbReference type="Proteomes" id="UP000887581">
    <property type="component" value="Unplaced"/>
</dbReference>
<evidence type="ECO:0000256" key="3">
    <source>
        <dbReference type="ARBA" id="ARBA00022448"/>
    </source>
</evidence>
<dbReference type="PANTHER" id="PTHR12084:SF0">
    <property type="entry name" value="NUCLEAR PORE GLYCOPROTEIN P62"/>
    <property type="match status" value="1"/>
</dbReference>
<evidence type="ECO:0000256" key="9">
    <source>
        <dbReference type="SAM" id="Coils"/>
    </source>
</evidence>
<evidence type="ECO:0000256" key="5">
    <source>
        <dbReference type="ARBA" id="ARBA00022927"/>
    </source>
</evidence>
<dbReference type="Gene3D" id="1.20.5.170">
    <property type="match status" value="1"/>
</dbReference>
<name>A0A915PS91_9BILA</name>
<keyword evidence="11" id="KW-1185">Reference proteome</keyword>
<evidence type="ECO:0000313" key="12">
    <source>
        <dbReference type="WBParaSite" id="sdigi.contig225.g6343.t1"/>
    </source>
</evidence>
<dbReference type="AlphaFoldDB" id="A0A915PS91"/>
<feature type="domain" description="Nucleoporin NSP1-like C-terminal" evidence="10">
    <location>
        <begin position="624"/>
        <end position="716"/>
    </location>
</feature>
<proteinExistence type="inferred from homology"/>
<evidence type="ECO:0000259" key="10">
    <source>
        <dbReference type="Pfam" id="PF05064"/>
    </source>
</evidence>